<sequence length="383" mass="42423">MMNIYMYAKRVAIAAFILLLMVLGFYLVGWHLYFFLLIFAAVLVAVMFCGITTWIVDKTQMNRGLALFLSVILVFGVIIGAFWLIAPTVADQFEQMRSSIPKGIKQVQEWLSQYGWGNTLLQKVPDDLSLSGLMSGQATSFLSSPGSLFSKVTGWISSTFSFVIDFFIVLITALFFAASPKLYTEGFASLFPLRNQDRVLDLLDELYKTIKKWLVAVLISMTVVGVTTVIAFKIIGIPMAYALGVLAFFFEFVPNIGPWLAGIPAVLIGLTQSTQTAIIVAVVYFGIQLLESYVFMPLIFKRAIDLPPALLLFFQVLLGILAGALGLLLAAPLLAVIMVVVRELWVKDVIRAEPVDAAEEHIGNSEDQGGRTRLIRRKIVRKS</sequence>
<comment type="similarity">
    <text evidence="2">Belongs to the autoinducer-2 exporter (AI-2E) (TC 2.A.86) family.</text>
</comment>
<accession>A0ABW5IL02</accession>
<dbReference type="Proteomes" id="UP001597544">
    <property type="component" value="Unassembled WGS sequence"/>
</dbReference>
<name>A0ABW5IL02_9BACT</name>
<gene>
    <name evidence="7" type="ORF">ACFSRY_06375</name>
</gene>
<keyword evidence="5 6" id="KW-0472">Membrane</keyword>
<evidence type="ECO:0000313" key="8">
    <source>
        <dbReference type="Proteomes" id="UP001597544"/>
    </source>
</evidence>
<dbReference type="PANTHER" id="PTHR21716:SF62">
    <property type="entry name" value="TRANSPORT PROTEIN YDBI-RELATED"/>
    <property type="match status" value="1"/>
</dbReference>
<keyword evidence="4 6" id="KW-1133">Transmembrane helix</keyword>
<evidence type="ECO:0000256" key="3">
    <source>
        <dbReference type="ARBA" id="ARBA00022692"/>
    </source>
</evidence>
<comment type="caution">
    <text evidence="7">The sequence shown here is derived from an EMBL/GenBank/DDBJ whole genome shotgun (WGS) entry which is preliminary data.</text>
</comment>
<feature type="transmembrane region" description="Helical" evidence="6">
    <location>
        <begin position="213"/>
        <end position="235"/>
    </location>
</feature>
<feature type="transmembrane region" description="Helical" evidence="6">
    <location>
        <begin position="33"/>
        <end position="56"/>
    </location>
</feature>
<evidence type="ECO:0000256" key="4">
    <source>
        <dbReference type="ARBA" id="ARBA00022989"/>
    </source>
</evidence>
<keyword evidence="3 6" id="KW-0812">Transmembrane</keyword>
<comment type="subcellular location">
    <subcellularLocation>
        <location evidence="1">Membrane</location>
        <topology evidence="1">Multi-pass membrane protein</topology>
    </subcellularLocation>
</comment>
<proteinExistence type="inferred from homology"/>
<dbReference type="Pfam" id="PF01594">
    <property type="entry name" value="AI-2E_transport"/>
    <property type="match status" value="1"/>
</dbReference>
<dbReference type="InterPro" id="IPR002549">
    <property type="entry name" value="AI-2E-like"/>
</dbReference>
<protein>
    <submittedName>
        <fullName evidence="7">AI-2E family transporter</fullName>
    </submittedName>
</protein>
<dbReference type="PANTHER" id="PTHR21716">
    <property type="entry name" value="TRANSMEMBRANE PROTEIN"/>
    <property type="match status" value="1"/>
</dbReference>
<feature type="transmembrane region" description="Helical" evidence="6">
    <location>
        <begin position="312"/>
        <end position="341"/>
    </location>
</feature>
<reference evidence="8" key="1">
    <citation type="journal article" date="2019" name="Int. J. Syst. Evol. Microbiol.">
        <title>The Global Catalogue of Microorganisms (GCM) 10K type strain sequencing project: providing services to taxonomists for standard genome sequencing and annotation.</title>
        <authorList>
            <consortium name="The Broad Institute Genomics Platform"/>
            <consortium name="The Broad Institute Genome Sequencing Center for Infectious Disease"/>
            <person name="Wu L."/>
            <person name="Ma J."/>
        </authorList>
    </citation>
    <scope>NUCLEOTIDE SEQUENCE [LARGE SCALE GENOMIC DNA]</scope>
    <source>
        <strain evidence="8">KCTC 42498</strain>
    </source>
</reference>
<dbReference type="EMBL" id="JBHULU010000009">
    <property type="protein sequence ID" value="MFD2513484.1"/>
    <property type="molecule type" value="Genomic_DNA"/>
</dbReference>
<feature type="transmembrane region" description="Helical" evidence="6">
    <location>
        <begin position="277"/>
        <end position="300"/>
    </location>
</feature>
<evidence type="ECO:0000256" key="1">
    <source>
        <dbReference type="ARBA" id="ARBA00004141"/>
    </source>
</evidence>
<evidence type="ECO:0000256" key="6">
    <source>
        <dbReference type="SAM" id="Phobius"/>
    </source>
</evidence>
<feature type="transmembrane region" description="Helical" evidence="6">
    <location>
        <begin position="65"/>
        <end position="86"/>
    </location>
</feature>
<organism evidence="7 8">
    <name type="scientific">Pontibacter locisalis</name>
    <dbReference type="NCBI Taxonomy" id="1719035"/>
    <lineage>
        <taxon>Bacteria</taxon>
        <taxon>Pseudomonadati</taxon>
        <taxon>Bacteroidota</taxon>
        <taxon>Cytophagia</taxon>
        <taxon>Cytophagales</taxon>
        <taxon>Hymenobacteraceae</taxon>
        <taxon>Pontibacter</taxon>
    </lineage>
</organism>
<evidence type="ECO:0000256" key="2">
    <source>
        <dbReference type="ARBA" id="ARBA00009773"/>
    </source>
</evidence>
<feature type="transmembrane region" description="Helical" evidence="6">
    <location>
        <begin position="7"/>
        <end position="27"/>
    </location>
</feature>
<evidence type="ECO:0000256" key="5">
    <source>
        <dbReference type="ARBA" id="ARBA00023136"/>
    </source>
</evidence>
<feature type="transmembrane region" description="Helical" evidence="6">
    <location>
        <begin position="155"/>
        <end position="177"/>
    </location>
</feature>
<keyword evidence="8" id="KW-1185">Reference proteome</keyword>
<feature type="transmembrane region" description="Helical" evidence="6">
    <location>
        <begin position="241"/>
        <end position="270"/>
    </location>
</feature>
<evidence type="ECO:0000313" key="7">
    <source>
        <dbReference type="EMBL" id="MFD2513484.1"/>
    </source>
</evidence>
<dbReference type="RefSeq" id="WP_377504192.1">
    <property type="nucleotide sequence ID" value="NZ_JBHULU010000009.1"/>
</dbReference>